<protein>
    <recommendedName>
        <fullName evidence="1">vWA-MoxR associated protein middle region 2 domain-containing protein</fullName>
    </recommendedName>
</protein>
<proteinExistence type="predicted"/>
<sequence>MDPDLGACLDRGEHSLLIGDDLGKSRVHEAVERAADAARRDGGVLVLALLGHGQGAEGAPLHFVTSGTRNSEPLTNVNVPSLLGDLCNHPGLAGLIVIVDTCLAGGAIPSTSHLTAGVRAGNVRLSLLFGASAKEPAYDLQLSRHLIRLIRDGVPDAGKFLKVDDHLMKRLREQISGQLPGRYEFDGAARYGEEIWLARNRAVSAVHDLGPISIKVINDAARRHESGLRFQTEEEFVAWTEEHLDTTPAALPYTARRLLEVRDELEVGRKTLNVMDRIFGPSLTEDDLRLAGMLSGLPLDLLSGDNPVDLRLLVEYCTHYGRSATGEYRALAHLAAALTHVTRQFDTPPEDLAAWAHNLRLNPAFNSRLHELNQHPHADRTPRLILVLEDDGGESIVRVDAWLLYGRAVITSRRFPCGSGERGFTTALADAVAWSRPRANIAKRPLTSIDVAEPTLTLLENPPEEQAFRKKTALGVQYTVTTRWSGLLTPPYGTTVDDMLQVGEHLLAHLNDTDGCSGPHWLSPDQLRTVEHVQEHLSNHGLGQQVWAVPSLPESDWVVIAQELLEHTPALIWPRGKGLSDEQRAKRSVARYWRSLPQQVAEAYRQNRKGSLSHDDDLAPLAAVRAAWHDRDWQAFCRRRAHRVLSAPEEVTYKE</sequence>
<comment type="caution">
    <text evidence="2">The sequence shown here is derived from an EMBL/GenBank/DDBJ whole genome shotgun (WGS) entry which is preliminary data.</text>
</comment>
<feature type="domain" description="vWA-MoxR associated protein middle region 2" evidence="1">
    <location>
        <begin position="157"/>
        <end position="369"/>
    </location>
</feature>
<accession>A0ABX0YXB4</accession>
<gene>
    <name evidence="2" type="ORF">HCJ95_15795</name>
</gene>
<dbReference type="RefSeq" id="WP_168131783.1">
    <property type="nucleotide sequence ID" value="NZ_BMVZ01000010.1"/>
</dbReference>
<reference evidence="2 3" key="1">
    <citation type="submission" date="2020-03" db="EMBL/GenBank/DDBJ databases">
        <title>WGS of actinomycetes isolated from Thailand.</title>
        <authorList>
            <person name="Thawai C."/>
        </authorList>
    </citation>
    <scope>NUCLEOTIDE SEQUENCE [LARGE SCALE GENOMIC DNA]</scope>
    <source>
        <strain evidence="2 3">NBRC 13905</strain>
    </source>
</reference>
<dbReference type="InterPro" id="IPR045446">
    <property type="entry name" value="VMAP-M2"/>
</dbReference>
<dbReference type="EMBL" id="JAATEL010000015">
    <property type="protein sequence ID" value="NJP15713.1"/>
    <property type="molecule type" value="Genomic_DNA"/>
</dbReference>
<name>A0ABX0YXB4_STRTL</name>
<dbReference type="Pfam" id="PF19965">
    <property type="entry name" value="VMAP-M2"/>
    <property type="match status" value="1"/>
</dbReference>
<keyword evidence="3" id="KW-1185">Reference proteome</keyword>
<dbReference type="Proteomes" id="UP000635996">
    <property type="component" value="Unassembled WGS sequence"/>
</dbReference>
<evidence type="ECO:0000313" key="2">
    <source>
        <dbReference type="EMBL" id="NJP15713.1"/>
    </source>
</evidence>
<evidence type="ECO:0000259" key="1">
    <source>
        <dbReference type="Pfam" id="PF19965"/>
    </source>
</evidence>
<organism evidence="2 3">
    <name type="scientific">Streptomyces thermoviolaceus subsp. thermoviolaceus</name>
    <dbReference type="NCBI Taxonomy" id="66860"/>
    <lineage>
        <taxon>Bacteria</taxon>
        <taxon>Bacillati</taxon>
        <taxon>Actinomycetota</taxon>
        <taxon>Actinomycetes</taxon>
        <taxon>Kitasatosporales</taxon>
        <taxon>Streptomycetaceae</taxon>
        <taxon>Streptomyces</taxon>
    </lineage>
</organism>
<evidence type="ECO:0000313" key="3">
    <source>
        <dbReference type="Proteomes" id="UP000635996"/>
    </source>
</evidence>